<dbReference type="EMBL" id="LCDG01000001">
    <property type="protein sequence ID" value="KKS48382.1"/>
    <property type="molecule type" value="Genomic_DNA"/>
</dbReference>
<feature type="transmembrane region" description="Helical" evidence="1">
    <location>
        <begin position="96"/>
        <end position="115"/>
    </location>
</feature>
<proteinExistence type="predicted"/>
<dbReference type="STRING" id="1618756.UV12_C0001G0077"/>
<dbReference type="Proteomes" id="UP000034704">
    <property type="component" value="Unassembled WGS sequence"/>
</dbReference>
<accession>A0A0G0ZI07</accession>
<sequence>MIFGFVGSLIFIGAVYYIDAYCKKGMYVCNNSHEIIWMLSMVFVSVFIWSILTYKMKEEIFISWRNFSVVFVLFSFLTILILPFKCDPYLRICKESFSWLFVFAHLSLSLLIIIYKSFKKEPR</sequence>
<feature type="transmembrane region" description="Helical" evidence="1">
    <location>
        <begin position="66"/>
        <end position="84"/>
    </location>
</feature>
<gene>
    <name evidence="2" type="ORF">UV12_C0001G0077</name>
</gene>
<evidence type="ECO:0000313" key="3">
    <source>
        <dbReference type="Proteomes" id="UP000034704"/>
    </source>
</evidence>
<feature type="transmembrane region" description="Helical" evidence="1">
    <location>
        <begin position="36"/>
        <end position="54"/>
    </location>
</feature>
<organism evidence="2 3">
    <name type="scientific">Candidatus Nomurabacteria bacterium GW2011_GWC2_42_20</name>
    <dbReference type="NCBI Taxonomy" id="1618756"/>
    <lineage>
        <taxon>Bacteria</taxon>
        <taxon>Candidatus Nomuraibacteriota</taxon>
    </lineage>
</organism>
<evidence type="ECO:0000313" key="2">
    <source>
        <dbReference type="EMBL" id="KKS48382.1"/>
    </source>
</evidence>
<keyword evidence="1" id="KW-1133">Transmembrane helix</keyword>
<evidence type="ECO:0000256" key="1">
    <source>
        <dbReference type="SAM" id="Phobius"/>
    </source>
</evidence>
<reference evidence="2 3" key="1">
    <citation type="journal article" date="2015" name="Nature">
        <title>rRNA introns, odd ribosomes, and small enigmatic genomes across a large radiation of phyla.</title>
        <authorList>
            <person name="Brown C.T."/>
            <person name="Hug L.A."/>
            <person name="Thomas B.C."/>
            <person name="Sharon I."/>
            <person name="Castelle C.J."/>
            <person name="Singh A."/>
            <person name="Wilkins M.J."/>
            <person name="Williams K.H."/>
            <person name="Banfield J.F."/>
        </authorList>
    </citation>
    <scope>NUCLEOTIDE SEQUENCE [LARGE SCALE GENOMIC DNA]</scope>
</reference>
<keyword evidence="1" id="KW-0472">Membrane</keyword>
<comment type="caution">
    <text evidence="2">The sequence shown here is derived from an EMBL/GenBank/DDBJ whole genome shotgun (WGS) entry which is preliminary data.</text>
</comment>
<protein>
    <submittedName>
        <fullName evidence="2">Uncharacterized protein</fullName>
    </submittedName>
</protein>
<keyword evidence="1" id="KW-0812">Transmembrane</keyword>
<dbReference type="AlphaFoldDB" id="A0A0G0ZI07"/>
<name>A0A0G0ZI07_9BACT</name>